<evidence type="ECO:0000313" key="1">
    <source>
        <dbReference type="EMBL" id="QJA68439.1"/>
    </source>
</evidence>
<dbReference type="AlphaFoldDB" id="A0A6M3JE22"/>
<dbReference type="EMBL" id="MT141617">
    <property type="protein sequence ID" value="QJA68439.1"/>
    <property type="molecule type" value="Genomic_DNA"/>
</dbReference>
<proteinExistence type="predicted"/>
<reference evidence="1" key="1">
    <citation type="submission" date="2020-03" db="EMBL/GenBank/DDBJ databases">
        <title>The deep terrestrial virosphere.</title>
        <authorList>
            <person name="Holmfeldt K."/>
            <person name="Nilsson E."/>
            <person name="Simone D."/>
            <person name="Lopez-Fernandez M."/>
            <person name="Wu X."/>
            <person name="de Brujin I."/>
            <person name="Lundin D."/>
            <person name="Andersson A."/>
            <person name="Bertilsson S."/>
            <person name="Dopson M."/>
        </authorList>
    </citation>
    <scope>NUCLEOTIDE SEQUENCE</scope>
    <source>
        <strain evidence="1">MM415A06738</strain>
    </source>
</reference>
<name>A0A6M3JE22_9ZZZZ</name>
<gene>
    <name evidence="1" type="ORF">MM415A06738_0007</name>
</gene>
<sequence>MEEIFKWEPEMIKVVNLQDETYQVIEIDDEDDFYSNGYCNILHQGGLADCEAYIRLKERGYL</sequence>
<organism evidence="1">
    <name type="scientific">viral metagenome</name>
    <dbReference type="NCBI Taxonomy" id="1070528"/>
    <lineage>
        <taxon>unclassified sequences</taxon>
        <taxon>metagenomes</taxon>
        <taxon>organismal metagenomes</taxon>
    </lineage>
</organism>
<protein>
    <submittedName>
        <fullName evidence="1">Uncharacterized protein</fullName>
    </submittedName>
</protein>
<accession>A0A6M3JE22</accession>